<dbReference type="EMBL" id="AP035786">
    <property type="protein sequence ID" value="BFO73445.1"/>
    <property type="molecule type" value="Genomic_DNA"/>
</dbReference>
<dbReference type="AlphaFoldDB" id="A0AB33IZQ7"/>
<protein>
    <submittedName>
        <fullName evidence="1">Uncharacterized protein</fullName>
    </submittedName>
</protein>
<gene>
    <name evidence="1" type="ORF">GTC17254_10420</name>
</gene>
<reference evidence="1" key="1">
    <citation type="submission" date="2024-07" db="EMBL/GenBank/DDBJ databases">
        <title>Complete genome sequence of Prevotella sp. YM-2024 GTC17254.</title>
        <authorList>
            <person name="Hayashi M."/>
            <person name="Muto Y."/>
            <person name="Tanaka K."/>
            <person name="Niwa H."/>
        </authorList>
    </citation>
    <scope>NUCLEOTIDE SEQUENCE</scope>
    <source>
        <strain evidence="1">GTC17254</strain>
    </source>
</reference>
<sequence>MKAKAGAFVIGTLQGDMQGHVYTVNRYFFGRNRKRHKAIIEVGELKVVQFGKCKIE</sequence>
<accession>A0AB33IZQ7</accession>
<organism evidence="1">
    <name type="scientific">Prevotella sp. GTC17254</name>
    <dbReference type="NCBI Taxonomy" id="3236794"/>
    <lineage>
        <taxon>Bacteria</taxon>
        <taxon>Pseudomonadati</taxon>
        <taxon>Bacteroidota</taxon>
        <taxon>Bacteroidia</taxon>
        <taxon>Bacteroidales</taxon>
        <taxon>Prevotellaceae</taxon>
        <taxon>Prevotella</taxon>
    </lineage>
</organism>
<name>A0AB33IZQ7_9BACT</name>
<evidence type="ECO:0000313" key="1">
    <source>
        <dbReference type="EMBL" id="BFO73445.1"/>
    </source>
</evidence>
<proteinExistence type="predicted"/>